<dbReference type="AlphaFoldDB" id="A0A0N4Y9T5"/>
<accession>A0A0N4Y9T5</accession>
<evidence type="ECO:0000313" key="2">
    <source>
        <dbReference type="Proteomes" id="UP000271162"/>
    </source>
</evidence>
<dbReference type="Proteomes" id="UP000271162">
    <property type="component" value="Unassembled WGS sequence"/>
</dbReference>
<keyword evidence="2" id="KW-1185">Reference proteome</keyword>
<reference evidence="3" key="1">
    <citation type="submission" date="2017-02" db="UniProtKB">
        <authorList>
            <consortium name="WormBaseParasite"/>
        </authorList>
    </citation>
    <scope>IDENTIFICATION</scope>
</reference>
<sequence>MKLQEAIADECKLGNRKFCLLIDDAHEMNGDCLMLMEGELDGNGKKALDLANKIVGAVQKAEKQQLMPALKNAIKAQLSAFVQVKADCFTLGESYNKTCEELCFQVAFVVAELIQAIIEVHPNEEKKTEIEEILSRLVMYERGEVPGFGNAAYAVGKEILAII</sequence>
<evidence type="ECO:0000313" key="1">
    <source>
        <dbReference type="EMBL" id="VDL76694.1"/>
    </source>
</evidence>
<proteinExistence type="predicted"/>
<dbReference type="WBParaSite" id="NBR_0001310401-mRNA-1">
    <property type="protein sequence ID" value="NBR_0001310401-mRNA-1"/>
    <property type="gene ID" value="NBR_0001310401"/>
</dbReference>
<name>A0A0N4Y9T5_NIPBR</name>
<organism evidence="3">
    <name type="scientific">Nippostrongylus brasiliensis</name>
    <name type="common">Rat hookworm</name>
    <dbReference type="NCBI Taxonomy" id="27835"/>
    <lineage>
        <taxon>Eukaryota</taxon>
        <taxon>Metazoa</taxon>
        <taxon>Ecdysozoa</taxon>
        <taxon>Nematoda</taxon>
        <taxon>Chromadorea</taxon>
        <taxon>Rhabditida</taxon>
        <taxon>Rhabditina</taxon>
        <taxon>Rhabditomorpha</taxon>
        <taxon>Strongyloidea</taxon>
        <taxon>Heligmosomidae</taxon>
        <taxon>Nippostrongylus</taxon>
    </lineage>
</organism>
<reference evidence="1 2" key="2">
    <citation type="submission" date="2018-11" db="EMBL/GenBank/DDBJ databases">
        <authorList>
            <consortium name="Pathogen Informatics"/>
        </authorList>
    </citation>
    <scope>NUCLEOTIDE SEQUENCE [LARGE SCALE GENOMIC DNA]</scope>
</reference>
<gene>
    <name evidence="1" type="ORF">NBR_LOCUS13105</name>
</gene>
<protein>
    <submittedName>
        <fullName evidence="3">Secreted protein</fullName>
    </submittedName>
</protein>
<dbReference type="EMBL" id="UYSL01020945">
    <property type="protein sequence ID" value="VDL76694.1"/>
    <property type="molecule type" value="Genomic_DNA"/>
</dbReference>
<evidence type="ECO:0000313" key="3">
    <source>
        <dbReference type="WBParaSite" id="NBR_0001310401-mRNA-1"/>
    </source>
</evidence>